<comment type="caution">
    <text evidence="2">The sequence shown here is derived from an EMBL/GenBank/DDBJ whole genome shotgun (WGS) entry which is preliminary data.</text>
</comment>
<evidence type="ECO:0000313" key="2">
    <source>
        <dbReference type="EMBL" id="CAB4008572.1"/>
    </source>
</evidence>
<evidence type="ECO:0000256" key="1">
    <source>
        <dbReference type="SAM" id="MobiDB-lite"/>
    </source>
</evidence>
<gene>
    <name evidence="2" type="ORF">PACLA_8A042185</name>
</gene>
<sequence length="100" mass="11540">MMRPNTDIPINENENDHDECEQQGETCAHPENNNSSPDDEQIFRLWDICNKDTEICTMTKDGYDLYGKDFKSLEYPLINKSYSVPNTGWLNDAVVDAYLT</sequence>
<organism evidence="2 3">
    <name type="scientific">Paramuricea clavata</name>
    <name type="common">Red gorgonian</name>
    <name type="synonym">Violescent sea-whip</name>
    <dbReference type="NCBI Taxonomy" id="317549"/>
    <lineage>
        <taxon>Eukaryota</taxon>
        <taxon>Metazoa</taxon>
        <taxon>Cnidaria</taxon>
        <taxon>Anthozoa</taxon>
        <taxon>Octocorallia</taxon>
        <taxon>Malacalcyonacea</taxon>
        <taxon>Plexauridae</taxon>
        <taxon>Paramuricea</taxon>
    </lineage>
</organism>
<dbReference type="Proteomes" id="UP001152795">
    <property type="component" value="Unassembled WGS sequence"/>
</dbReference>
<dbReference type="EMBL" id="CACRXK020006161">
    <property type="protein sequence ID" value="CAB4008572.1"/>
    <property type="molecule type" value="Genomic_DNA"/>
</dbReference>
<evidence type="ECO:0000313" key="3">
    <source>
        <dbReference type="Proteomes" id="UP001152795"/>
    </source>
</evidence>
<name>A0A6S7ISI5_PARCT</name>
<proteinExistence type="predicted"/>
<accession>A0A6S7ISI5</accession>
<protein>
    <submittedName>
        <fullName evidence="2">Uncharacterized protein</fullName>
    </submittedName>
</protein>
<feature type="compositionally biased region" description="Acidic residues" evidence="1">
    <location>
        <begin position="13"/>
        <end position="22"/>
    </location>
</feature>
<reference evidence="2" key="1">
    <citation type="submission" date="2020-04" db="EMBL/GenBank/DDBJ databases">
        <authorList>
            <person name="Alioto T."/>
            <person name="Alioto T."/>
            <person name="Gomez Garrido J."/>
        </authorList>
    </citation>
    <scope>NUCLEOTIDE SEQUENCE</scope>
    <source>
        <strain evidence="2">A484AB</strain>
    </source>
</reference>
<feature type="non-terminal residue" evidence="2">
    <location>
        <position position="100"/>
    </location>
</feature>
<feature type="region of interest" description="Disordered" evidence="1">
    <location>
        <begin position="1"/>
        <end position="39"/>
    </location>
</feature>
<keyword evidence="3" id="KW-1185">Reference proteome</keyword>
<dbReference type="OrthoDB" id="10614576at2759"/>
<dbReference type="AlphaFoldDB" id="A0A6S7ISI5"/>